<proteinExistence type="predicted"/>
<dbReference type="GO" id="GO:0008941">
    <property type="term" value="F:nitric oxide dioxygenase NAD(P)H activity"/>
    <property type="evidence" value="ECO:0007669"/>
    <property type="project" value="TreeGrafter"/>
</dbReference>
<sequence>MWERRVDVVMILDRISLSHCGCFWLAVPTLEYPLERRHYRKIPMGGNLSTKNSKAIFSTPDGAIGITYAFAQKYAKYMPFEMKMPVLTPRKVALIKENWAAICRGTNAFNPERHGSTDKFFHRTLYGLLFAVMPSLRCIFRSSLTMQGKSFASVVKVMTSVMTTNNIAERMQALARGHLKFGVRREDYTTMGVTFIRALEIISGDTWTKEIRDAYMTAYCLLYYLLLPVIAHNEPEPAKECIPATVTSIEIVSNNARRLTISYDFPLRFQPGDGILLGIGQHKRCFPIASFPNKPSSTLELVVDLATSDWICRYSVASQLRLFWVESSVNFEVDTPEAVPRRVLLVSHGLDAVPFVTMMKGLSAIRESYDGNVVALQVADSFDEIQGLQPPELTAWSQCSIHQAHTVTKDKLLEVTPKLAQTDLYVAGPPDFIAQVEREYLAAGGRKRVHVYSLDRYNR</sequence>
<evidence type="ECO:0000256" key="1">
    <source>
        <dbReference type="ARBA" id="ARBA00022575"/>
    </source>
</evidence>
<dbReference type="EMBL" id="VJMJ01000034">
    <property type="protein sequence ID" value="KAF0741854.1"/>
    <property type="molecule type" value="Genomic_DNA"/>
</dbReference>
<dbReference type="InterPro" id="IPR039261">
    <property type="entry name" value="FNR_nucleotide-bd"/>
</dbReference>
<dbReference type="VEuPathDB" id="FungiDB:AeMF1_000945"/>
<evidence type="ECO:0008006" key="4">
    <source>
        <dbReference type="Google" id="ProtNLM"/>
    </source>
</evidence>
<accession>A0A6G0XN04</accession>
<dbReference type="GO" id="GO:0009636">
    <property type="term" value="P:response to toxic substance"/>
    <property type="evidence" value="ECO:0007669"/>
    <property type="project" value="UniProtKB-KW"/>
</dbReference>
<keyword evidence="1" id="KW-0216">Detoxification</keyword>
<dbReference type="GO" id="GO:0019825">
    <property type="term" value="F:oxygen binding"/>
    <property type="evidence" value="ECO:0007669"/>
    <property type="project" value="InterPro"/>
</dbReference>
<dbReference type="InterPro" id="IPR009050">
    <property type="entry name" value="Globin-like_sf"/>
</dbReference>
<dbReference type="SUPFAM" id="SSF46458">
    <property type="entry name" value="Globin-like"/>
    <property type="match status" value="1"/>
</dbReference>
<organism evidence="2 3">
    <name type="scientific">Aphanomyces euteiches</name>
    <dbReference type="NCBI Taxonomy" id="100861"/>
    <lineage>
        <taxon>Eukaryota</taxon>
        <taxon>Sar</taxon>
        <taxon>Stramenopiles</taxon>
        <taxon>Oomycota</taxon>
        <taxon>Saprolegniomycetes</taxon>
        <taxon>Saprolegniales</taxon>
        <taxon>Verrucalvaceae</taxon>
        <taxon>Aphanomyces</taxon>
    </lineage>
</organism>
<keyword evidence="3" id="KW-1185">Reference proteome</keyword>
<dbReference type="InterPro" id="IPR012292">
    <property type="entry name" value="Globin/Proto"/>
</dbReference>
<dbReference type="Proteomes" id="UP000481153">
    <property type="component" value="Unassembled WGS sequence"/>
</dbReference>
<dbReference type="GO" id="GO:0071500">
    <property type="term" value="P:cellular response to nitrosative stress"/>
    <property type="evidence" value="ECO:0007669"/>
    <property type="project" value="TreeGrafter"/>
</dbReference>
<comment type="caution">
    <text evidence="2">The sequence shown here is derived from an EMBL/GenBank/DDBJ whole genome shotgun (WGS) entry which is preliminary data.</text>
</comment>
<name>A0A6G0XN04_9STRA</name>
<dbReference type="PANTHER" id="PTHR43396">
    <property type="entry name" value="FLAVOHEMOPROTEIN"/>
    <property type="match status" value="1"/>
</dbReference>
<evidence type="ECO:0000313" key="3">
    <source>
        <dbReference type="Proteomes" id="UP000481153"/>
    </source>
</evidence>
<dbReference type="Gene3D" id="1.10.490.10">
    <property type="entry name" value="Globins"/>
    <property type="match status" value="1"/>
</dbReference>
<dbReference type="SUPFAM" id="SSF63380">
    <property type="entry name" value="Riboflavin synthase domain-like"/>
    <property type="match status" value="1"/>
</dbReference>
<gene>
    <name evidence="2" type="ORF">Ae201684_003045</name>
</gene>
<dbReference type="GO" id="GO:0020037">
    <property type="term" value="F:heme binding"/>
    <property type="evidence" value="ECO:0007669"/>
    <property type="project" value="InterPro"/>
</dbReference>
<protein>
    <recommendedName>
        <fullName evidence="4">Nitric oxide dioxygenase</fullName>
    </recommendedName>
</protein>
<dbReference type="PANTHER" id="PTHR43396:SF6">
    <property type="entry name" value="ABL201WP"/>
    <property type="match status" value="1"/>
</dbReference>
<dbReference type="InterPro" id="IPR017938">
    <property type="entry name" value="Riboflavin_synthase-like_b-brl"/>
</dbReference>
<dbReference type="Gene3D" id="2.40.30.10">
    <property type="entry name" value="Translation factors"/>
    <property type="match status" value="1"/>
</dbReference>
<dbReference type="GO" id="GO:0071949">
    <property type="term" value="F:FAD binding"/>
    <property type="evidence" value="ECO:0007669"/>
    <property type="project" value="TreeGrafter"/>
</dbReference>
<dbReference type="GO" id="GO:0046210">
    <property type="term" value="P:nitric oxide catabolic process"/>
    <property type="evidence" value="ECO:0007669"/>
    <property type="project" value="TreeGrafter"/>
</dbReference>
<evidence type="ECO:0000313" key="2">
    <source>
        <dbReference type="EMBL" id="KAF0741854.1"/>
    </source>
</evidence>
<dbReference type="SUPFAM" id="SSF52343">
    <property type="entry name" value="Ferredoxin reductase-like, C-terminal NADP-linked domain"/>
    <property type="match status" value="1"/>
</dbReference>
<dbReference type="AlphaFoldDB" id="A0A6G0XN04"/>
<reference evidence="2 3" key="1">
    <citation type="submission" date="2019-07" db="EMBL/GenBank/DDBJ databases">
        <title>Genomics analysis of Aphanomyces spp. identifies a new class of oomycete effector associated with host adaptation.</title>
        <authorList>
            <person name="Gaulin E."/>
        </authorList>
    </citation>
    <scope>NUCLEOTIDE SEQUENCE [LARGE SCALE GENOMIC DNA]</scope>
    <source>
        <strain evidence="2 3">ATCC 201684</strain>
    </source>
</reference>